<dbReference type="SUPFAM" id="SSF50129">
    <property type="entry name" value="GroES-like"/>
    <property type="match status" value="1"/>
</dbReference>
<dbReference type="PANTHER" id="PTHR43880:SF12">
    <property type="entry name" value="ALCOHOL DEHYDROGENASE CLASS-3"/>
    <property type="match status" value="1"/>
</dbReference>
<keyword evidence="4" id="KW-0560">Oxidoreductase</keyword>
<comment type="caution">
    <text evidence="8">The sequence shown here is derived from an EMBL/GenBank/DDBJ whole genome shotgun (WGS) entry which is preliminary data.</text>
</comment>
<evidence type="ECO:0000259" key="7">
    <source>
        <dbReference type="SMART" id="SM00829"/>
    </source>
</evidence>
<protein>
    <submittedName>
        <fullName evidence="8">Alcohol dehydrogenase</fullName>
    </submittedName>
</protein>
<dbReference type="SUPFAM" id="SSF51735">
    <property type="entry name" value="NAD(P)-binding Rossmann-fold domains"/>
    <property type="match status" value="1"/>
</dbReference>
<evidence type="ECO:0000256" key="3">
    <source>
        <dbReference type="ARBA" id="ARBA00022833"/>
    </source>
</evidence>
<proteinExistence type="inferred from homology"/>
<dbReference type="InterPro" id="IPR013154">
    <property type="entry name" value="ADH-like_N"/>
</dbReference>
<keyword evidence="3 6" id="KW-0862">Zinc</keyword>
<dbReference type="InterPro" id="IPR002328">
    <property type="entry name" value="ADH_Zn_CS"/>
</dbReference>
<dbReference type="Proteomes" id="UP000249185">
    <property type="component" value="Unassembled WGS sequence"/>
</dbReference>
<evidence type="ECO:0000313" key="9">
    <source>
        <dbReference type="Proteomes" id="UP000249185"/>
    </source>
</evidence>
<evidence type="ECO:0000256" key="2">
    <source>
        <dbReference type="ARBA" id="ARBA00022723"/>
    </source>
</evidence>
<dbReference type="GO" id="GO:0005829">
    <property type="term" value="C:cytosol"/>
    <property type="evidence" value="ECO:0007669"/>
    <property type="project" value="TreeGrafter"/>
</dbReference>
<organism evidence="8 9">
    <name type="scientific">Rhodovulum sulfidophilum</name>
    <name type="common">Rhodobacter sulfidophilus</name>
    <dbReference type="NCBI Taxonomy" id="35806"/>
    <lineage>
        <taxon>Bacteria</taxon>
        <taxon>Pseudomonadati</taxon>
        <taxon>Pseudomonadota</taxon>
        <taxon>Alphaproteobacteria</taxon>
        <taxon>Rhodobacterales</taxon>
        <taxon>Paracoccaceae</taxon>
        <taxon>Rhodovulum</taxon>
    </lineage>
</organism>
<evidence type="ECO:0000256" key="5">
    <source>
        <dbReference type="ARBA" id="ARBA00023027"/>
    </source>
</evidence>
<feature type="domain" description="Enoyl reductase (ER)" evidence="7">
    <location>
        <begin position="12"/>
        <end position="364"/>
    </location>
</feature>
<dbReference type="GO" id="GO:0046294">
    <property type="term" value="P:formaldehyde catabolic process"/>
    <property type="evidence" value="ECO:0007669"/>
    <property type="project" value="TreeGrafter"/>
</dbReference>
<dbReference type="GO" id="GO:0051903">
    <property type="term" value="F:S-(hydroxymethyl)glutathione dehydrogenase [NAD(P)+] activity"/>
    <property type="evidence" value="ECO:0007669"/>
    <property type="project" value="TreeGrafter"/>
</dbReference>
<dbReference type="Gene3D" id="3.90.180.10">
    <property type="entry name" value="Medium-chain alcohol dehydrogenases, catalytic domain"/>
    <property type="match status" value="1"/>
</dbReference>
<dbReference type="PANTHER" id="PTHR43880">
    <property type="entry name" value="ALCOHOL DEHYDROGENASE"/>
    <property type="match status" value="1"/>
</dbReference>
<dbReference type="InterPro" id="IPR036291">
    <property type="entry name" value="NAD(P)-bd_dom_sf"/>
</dbReference>
<keyword evidence="2 6" id="KW-0479">Metal-binding</keyword>
<evidence type="ECO:0000256" key="6">
    <source>
        <dbReference type="RuleBase" id="RU361277"/>
    </source>
</evidence>
<dbReference type="Pfam" id="PF00107">
    <property type="entry name" value="ADH_zinc_N"/>
    <property type="match status" value="1"/>
</dbReference>
<evidence type="ECO:0000313" key="8">
    <source>
        <dbReference type="EMBL" id="PZQ50715.1"/>
    </source>
</evidence>
<accession>A0A2W5NIT1</accession>
<evidence type="ECO:0000256" key="1">
    <source>
        <dbReference type="ARBA" id="ARBA00001947"/>
    </source>
</evidence>
<dbReference type="FunFam" id="3.40.50.720:FF:000003">
    <property type="entry name" value="S-(hydroxymethyl)glutathione dehydrogenase"/>
    <property type="match status" value="1"/>
</dbReference>
<dbReference type="EMBL" id="QFPW01000003">
    <property type="protein sequence ID" value="PZQ50715.1"/>
    <property type="molecule type" value="Genomic_DNA"/>
</dbReference>
<dbReference type="InterPro" id="IPR013149">
    <property type="entry name" value="ADH-like_C"/>
</dbReference>
<dbReference type="CDD" id="cd08278">
    <property type="entry name" value="benzyl_alcohol_DH"/>
    <property type="match status" value="1"/>
</dbReference>
<dbReference type="InterPro" id="IPR011032">
    <property type="entry name" value="GroES-like_sf"/>
</dbReference>
<keyword evidence="5" id="KW-0520">NAD</keyword>
<dbReference type="PROSITE" id="PS00059">
    <property type="entry name" value="ADH_ZINC"/>
    <property type="match status" value="1"/>
</dbReference>
<comment type="cofactor">
    <cofactor evidence="1 6">
        <name>Zn(2+)</name>
        <dbReference type="ChEBI" id="CHEBI:29105"/>
    </cofactor>
</comment>
<sequence length="373" mass="38665">MSFQAAVVRGKGGAFTLELVDIEEPRDNEVLVRIAGVGMCHTDLVVRDQYFPTPLPAILGHEGAGIVEKIGAGVTKVAVGDHVVMSFASCGACANCLSGRPGYCPDLYGRNFSGARPDGSSPCCDAHGHKLSSYFFAQSSFGELAMATERNVVKIPTDVPLDIMGPLGCGIQTGAGAVINALKPEAGTSIAIFGAGSVGLAAAMAARVVGCAHIIVVDLNQSRLDLALEVGATHAVNGGAEDPVAAIQKITGGEGAQYSLECTGLPKVARQAADCLRLTGVCGIIGVSPLGTEVSLDMNGLLFGRTVRGIIEGDAVPDIFIPRLVELWRQGRFPFDRLIRKFPLSEIDTAAHLSETGEVLKAVLVPDAAFAGN</sequence>
<dbReference type="Pfam" id="PF08240">
    <property type="entry name" value="ADH_N"/>
    <property type="match status" value="1"/>
</dbReference>
<dbReference type="InterPro" id="IPR020843">
    <property type="entry name" value="ER"/>
</dbReference>
<dbReference type="AlphaFoldDB" id="A0A2W5NIT1"/>
<dbReference type="SMART" id="SM00829">
    <property type="entry name" value="PKS_ER"/>
    <property type="match status" value="1"/>
</dbReference>
<dbReference type="Gene3D" id="3.40.50.720">
    <property type="entry name" value="NAD(P)-binding Rossmann-like Domain"/>
    <property type="match status" value="1"/>
</dbReference>
<evidence type="ECO:0000256" key="4">
    <source>
        <dbReference type="ARBA" id="ARBA00023002"/>
    </source>
</evidence>
<reference evidence="8 9" key="1">
    <citation type="submission" date="2017-08" db="EMBL/GenBank/DDBJ databases">
        <title>Infants hospitalized years apart are colonized by the same room-sourced microbial strains.</title>
        <authorList>
            <person name="Brooks B."/>
            <person name="Olm M.R."/>
            <person name="Firek B.A."/>
            <person name="Baker R."/>
            <person name="Thomas B.C."/>
            <person name="Morowitz M.J."/>
            <person name="Banfield J.F."/>
        </authorList>
    </citation>
    <scope>NUCLEOTIDE SEQUENCE [LARGE SCALE GENOMIC DNA]</scope>
    <source>
        <strain evidence="8">S2_005_002_R2_34</strain>
    </source>
</reference>
<gene>
    <name evidence="8" type="ORF">DI556_06250</name>
</gene>
<name>A0A2W5NIT1_RHOSU</name>
<dbReference type="GO" id="GO:0008270">
    <property type="term" value="F:zinc ion binding"/>
    <property type="evidence" value="ECO:0007669"/>
    <property type="project" value="InterPro"/>
</dbReference>
<comment type="similarity">
    <text evidence="6">Belongs to the zinc-containing alcohol dehydrogenase family.</text>
</comment>